<feature type="domain" description="Transcription regulator PadR N-terminal" evidence="1">
    <location>
        <begin position="18"/>
        <end position="91"/>
    </location>
</feature>
<dbReference type="InterPro" id="IPR036390">
    <property type="entry name" value="WH_DNA-bd_sf"/>
</dbReference>
<evidence type="ECO:0000313" key="2">
    <source>
        <dbReference type="EMBL" id="KKQ70599.1"/>
    </source>
</evidence>
<dbReference type="Gene3D" id="1.10.10.10">
    <property type="entry name" value="Winged helix-like DNA-binding domain superfamily/Winged helix DNA-binding domain"/>
    <property type="match status" value="1"/>
</dbReference>
<dbReference type="EMBL" id="LBUU01000004">
    <property type="protein sequence ID" value="KKQ70599.1"/>
    <property type="molecule type" value="Genomic_DNA"/>
</dbReference>
<dbReference type="InterPro" id="IPR052509">
    <property type="entry name" value="Metal_resp_DNA-bind_regulator"/>
</dbReference>
<dbReference type="InterPro" id="IPR005149">
    <property type="entry name" value="Tscrpt_reg_PadR_N"/>
</dbReference>
<reference evidence="2 3" key="1">
    <citation type="journal article" date="2015" name="Nature">
        <title>rRNA introns, odd ribosomes, and small enigmatic genomes across a large radiation of phyla.</title>
        <authorList>
            <person name="Brown C.T."/>
            <person name="Hug L.A."/>
            <person name="Thomas B.C."/>
            <person name="Sharon I."/>
            <person name="Castelle C.J."/>
            <person name="Singh A."/>
            <person name="Wilkins M.J."/>
            <person name="Williams K.H."/>
            <person name="Banfield J.F."/>
        </authorList>
    </citation>
    <scope>NUCLEOTIDE SEQUENCE [LARGE SCALE GENOMIC DNA]</scope>
</reference>
<organism evidence="2 3">
    <name type="scientific">Candidatus Falkowbacteria bacterium GW2011_GWE1_38_31</name>
    <dbReference type="NCBI Taxonomy" id="1618638"/>
    <lineage>
        <taxon>Bacteria</taxon>
        <taxon>Candidatus Falkowiibacteriota</taxon>
    </lineage>
</organism>
<dbReference type="SUPFAM" id="SSF46785">
    <property type="entry name" value="Winged helix' DNA-binding domain"/>
    <property type="match status" value="1"/>
</dbReference>
<evidence type="ECO:0000259" key="1">
    <source>
        <dbReference type="Pfam" id="PF03551"/>
    </source>
</evidence>
<dbReference type="Pfam" id="PF03551">
    <property type="entry name" value="PadR"/>
    <property type="match status" value="1"/>
</dbReference>
<dbReference type="AlphaFoldDB" id="A0A0G0MA70"/>
<evidence type="ECO:0000313" key="3">
    <source>
        <dbReference type="Proteomes" id="UP000034022"/>
    </source>
</evidence>
<proteinExistence type="predicted"/>
<comment type="caution">
    <text evidence="2">The sequence shown here is derived from an EMBL/GenBank/DDBJ whole genome shotgun (WGS) entry which is preliminary data.</text>
</comment>
<dbReference type="InterPro" id="IPR036388">
    <property type="entry name" value="WH-like_DNA-bd_sf"/>
</dbReference>
<name>A0A0G0MA70_9BACT</name>
<dbReference type="PANTHER" id="PTHR33169:SF13">
    <property type="entry name" value="PADR-FAMILY TRANSCRIPTIONAL REGULATOR"/>
    <property type="match status" value="1"/>
</dbReference>
<dbReference type="PANTHER" id="PTHR33169">
    <property type="entry name" value="PADR-FAMILY TRANSCRIPTIONAL REGULATOR"/>
    <property type="match status" value="1"/>
</dbReference>
<gene>
    <name evidence="2" type="ORF">US91_C0004G0084</name>
</gene>
<accession>A0A0G0MA70</accession>
<protein>
    <submittedName>
        <fullName evidence="2">Transcriptional regulator, PadR-like protein family</fullName>
    </submittedName>
</protein>
<dbReference type="Proteomes" id="UP000034022">
    <property type="component" value="Unassembled WGS sequence"/>
</dbReference>
<sequence>MNNYITKFPPLTPVVFHVLLALATSERHGYDIIKQIALDSNQKMIVGNGTLYGSIKRMLDDNLIEPAGEKMAENGLIRKYYKLTSHGKKILNAETERYLQLAFIIKERQNRFNHASPQIA</sequence>